<dbReference type="PROSITE" id="PS51782">
    <property type="entry name" value="LYSM"/>
    <property type="match status" value="3"/>
</dbReference>
<dbReference type="Pfam" id="PF01476">
    <property type="entry name" value="LysM"/>
    <property type="match status" value="3"/>
</dbReference>
<dbReference type="CDD" id="cd00118">
    <property type="entry name" value="LysM"/>
    <property type="match status" value="3"/>
</dbReference>
<proteinExistence type="predicted"/>
<dbReference type="Gene3D" id="3.10.350.10">
    <property type="entry name" value="LysM domain"/>
    <property type="match status" value="3"/>
</dbReference>
<protein>
    <submittedName>
        <fullName evidence="2">LysM peptidoglycan-binding domain-containing protein</fullName>
    </submittedName>
</protein>
<reference evidence="2" key="1">
    <citation type="submission" date="2019-09" db="EMBL/GenBank/DDBJ databases">
        <title>Characterisation of the sponge microbiome using genome-centric metagenomics.</title>
        <authorList>
            <person name="Engelberts J.P."/>
            <person name="Robbins S.J."/>
            <person name="De Goeij J.M."/>
            <person name="Aranda M."/>
            <person name="Bell S.C."/>
            <person name="Webster N.S."/>
        </authorList>
    </citation>
    <scope>NUCLEOTIDE SEQUENCE</scope>
    <source>
        <strain evidence="2">SB0675_bin_29</strain>
    </source>
</reference>
<dbReference type="PANTHER" id="PTHR33734:SF22">
    <property type="entry name" value="MEMBRANE-BOUND LYTIC MUREIN TRANSGLYCOSYLASE D"/>
    <property type="match status" value="1"/>
</dbReference>
<feature type="domain" description="LysM" evidence="1">
    <location>
        <begin position="178"/>
        <end position="215"/>
    </location>
</feature>
<dbReference type="AlphaFoldDB" id="A0A6B1G2D2"/>
<feature type="domain" description="LysM" evidence="1">
    <location>
        <begin position="49"/>
        <end position="93"/>
    </location>
</feature>
<accession>A0A6B1G2D2</accession>
<dbReference type="PANTHER" id="PTHR33734">
    <property type="entry name" value="LYSM DOMAIN-CONTAINING GPI-ANCHORED PROTEIN 2"/>
    <property type="match status" value="1"/>
</dbReference>
<evidence type="ECO:0000259" key="1">
    <source>
        <dbReference type="PROSITE" id="PS51782"/>
    </source>
</evidence>
<comment type="caution">
    <text evidence="2">The sequence shown here is derived from an EMBL/GenBank/DDBJ whole genome shotgun (WGS) entry which is preliminary data.</text>
</comment>
<organism evidence="2">
    <name type="scientific">Caldilineaceae bacterium SB0675_bin_29</name>
    <dbReference type="NCBI Taxonomy" id="2605266"/>
    <lineage>
        <taxon>Bacteria</taxon>
        <taxon>Bacillati</taxon>
        <taxon>Chloroflexota</taxon>
        <taxon>Caldilineae</taxon>
        <taxon>Caldilineales</taxon>
        <taxon>Caldilineaceae</taxon>
    </lineage>
</organism>
<gene>
    <name evidence="2" type="ORF">F4148_12655</name>
</gene>
<dbReference type="EMBL" id="VYDA01000454">
    <property type="protein sequence ID" value="MYH62557.1"/>
    <property type="molecule type" value="Genomic_DNA"/>
</dbReference>
<sequence>MRAGITQLRASRRIWLISVATVLLFSLLPQSVTAASLLVNVNPQTTGYTTHVVQAGETLSRIAANYGVSLQALVTANNIADPNQIFVGQSLRIPTTGQQAAPSQPTTCARTHNVVAGESLSGIAVNYGVSIQNLAQANGVSVTSYVYIGQQLCIPGSGTSGGGGGGTTAGTPSSGGGFWYEVQLGDTLSRIAFNNGTSVAAIMRANSLANANTLF</sequence>
<feature type="domain" description="LysM" evidence="1">
    <location>
        <begin position="110"/>
        <end position="154"/>
    </location>
</feature>
<dbReference type="SMART" id="SM00257">
    <property type="entry name" value="LysM"/>
    <property type="match status" value="3"/>
</dbReference>
<evidence type="ECO:0000313" key="2">
    <source>
        <dbReference type="EMBL" id="MYH62557.1"/>
    </source>
</evidence>
<dbReference type="SUPFAM" id="SSF54106">
    <property type="entry name" value="LysM domain"/>
    <property type="match status" value="3"/>
</dbReference>
<dbReference type="InterPro" id="IPR036779">
    <property type="entry name" value="LysM_dom_sf"/>
</dbReference>
<feature type="non-terminal residue" evidence="2">
    <location>
        <position position="215"/>
    </location>
</feature>
<dbReference type="InterPro" id="IPR018392">
    <property type="entry name" value="LysM"/>
</dbReference>
<name>A0A6B1G2D2_9CHLR</name>